<proteinExistence type="predicted"/>
<name>A0A1I7X283_HETBA</name>
<evidence type="ECO:0000256" key="1">
    <source>
        <dbReference type="SAM" id="MobiDB-lite"/>
    </source>
</evidence>
<keyword evidence="2" id="KW-0472">Membrane</keyword>
<accession>A0A1I7X283</accession>
<protein>
    <submittedName>
        <fullName evidence="4">ULP_PROTEASE domain-containing protein</fullName>
    </submittedName>
</protein>
<keyword evidence="3" id="KW-1185">Reference proteome</keyword>
<evidence type="ECO:0000256" key="2">
    <source>
        <dbReference type="SAM" id="Phobius"/>
    </source>
</evidence>
<feature type="region of interest" description="Disordered" evidence="1">
    <location>
        <begin position="265"/>
        <end position="288"/>
    </location>
</feature>
<dbReference type="Proteomes" id="UP000095283">
    <property type="component" value="Unplaced"/>
</dbReference>
<dbReference type="WBParaSite" id="Hba_11561">
    <property type="protein sequence ID" value="Hba_11561"/>
    <property type="gene ID" value="Hba_11561"/>
</dbReference>
<keyword evidence="2" id="KW-1133">Transmembrane helix</keyword>
<evidence type="ECO:0000313" key="4">
    <source>
        <dbReference type="WBParaSite" id="Hba_11561"/>
    </source>
</evidence>
<keyword evidence="2" id="KW-0812">Transmembrane</keyword>
<dbReference type="AlphaFoldDB" id="A0A1I7X283"/>
<evidence type="ECO:0000313" key="3">
    <source>
        <dbReference type="Proteomes" id="UP000095283"/>
    </source>
</evidence>
<sequence>MSEDYLKKTVVNELRKGNGDPLSGDLLYDRCGGLKSTGLTMDAFRVFVEQHCSRSVKMVQEQGNENILPMFVSLIFHVSVHRKETGRHLNTEELNAMCGTENLTKWVYELFFLLNHCYLYCLHNISTDMIFLRSIYIQSWNLLMEKVRSFVLLPYLHTRDIEELKQKRREFIVEQLRQKGVVLSADGRPLSSEDSDRSGNYPSNFKMLDDKFNEQMGCHSTDIDEVFTYDSEIKKLINDSDKAWIDDITASTCNERAQLFEEEARRHENSMPDEDPQPVAKLSTSEENQWEREVIDITGRDKTPIAIETGSTSVNLVASPDSEFASFVSAGTSSHIFETSGEQGYTTGSEQAAESDMSIDISFSMNENTPRETHEITLCSSRIDGSDITVQDTVRVNYLCICIVIVNSIILATVILDCISEDDISASVQDSGETERIVTVIERIKKLPEDSTDTYEVMFSTNLFILIFIFILILFFKREVEVELEQKANKKKKRVQVIVPRKRIFNCCTLL</sequence>
<feature type="transmembrane region" description="Helical" evidence="2">
    <location>
        <begin position="396"/>
        <end position="416"/>
    </location>
</feature>
<organism evidence="3 4">
    <name type="scientific">Heterorhabditis bacteriophora</name>
    <name type="common">Entomopathogenic nematode worm</name>
    <dbReference type="NCBI Taxonomy" id="37862"/>
    <lineage>
        <taxon>Eukaryota</taxon>
        <taxon>Metazoa</taxon>
        <taxon>Ecdysozoa</taxon>
        <taxon>Nematoda</taxon>
        <taxon>Chromadorea</taxon>
        <taxon>Rhabditida</taxon>
        <taxon>Rhabditina</taxon>
        <taxon>Rhabditomorpha</taxon>
        <taxon>Strongyloidea</taxon>
        <taxon>Heterorhabditidae</taxon>
        <taxon>Heterorhabditis</taxon>
    </lineage>
</organism>
<reference evidence="4" key="1">
    <citation type="submission" date="2016-11" db="UniProtKB">
        <authorList>
            <consortium name="WormBaseParasite"/>
        </authorList>
    </citation>
    <scope>IDENTIFICATION</scope>
</reference>
<feature type="transmembrane region" description="Helical" evidence="2">
    <location>
        <begin position="457"/>
        <end position="476"/>
    </location>
</feature>